<sequence>MGRRGEGQHSCQRCQSTGDDVEQRGRAVPLGWLCDKDWADAVRIAVAADGSTGWPEEDPDDLTFHEPQPCPDCGAPLTYFITNYGRRIALEADEVPAKTIPSRYQWRLLPTTARNSRYVIRLTAVHFGGIEPLPDTLVRPAHAAVCPAPTARDQVDDERVRDLARARRRLAHPEQDAAG</sequence>
<proteinExistence type="predicted"/>
<gene>
    <name evidence="1" type="ORF">I2501_02130</name>
</gene>
<keyword evidence="2" id="KW-1185">Reference proteome</keyword>
<protein>
    <submittedName>
        <fullName evidence="1">Uncharacterized protein</fullName>
    </submittedName>
</protein>
<dbReference type="EMBL" id="JADPRT010000001">
    <property type="protein sequence ID" value="MBF9066836.1"/>
    <property type="molecule type" value="Genomic_DNA"/>
</dbReference>
<dbReference type="Proteomes" id="UP000657385">
    <property type="component" value="Unassembled WGS sequence"/>
</dbReference>
<comment type="caution">
    <text evidence="1">The sequence shown here is derived from an EMBL/GenBank/DDBJ whole genome shotgun (WGS) entry which is preliminary data.</text>
</comment>
<dbReference type="RefSeq" id="WP_196192012.1">
    <property type="nucleotide sequence ID" value="NZ_JADPRT010000001.1"/>
</dbReference>
<name>A0A931AY27_9ACTN</name>
<reference evidence="1" key="1">
    <citation type="submission" date="2020-11" db="EMBL/GenBank/DDBJ databases">
        <title>Isolation and identification of active actinomycetes.</title>
        <authorList>
            <person name="Yu B."/>
        </authorList>
    </citation>
    <scope>NUCLEOTIDE SEQUENCE</scope>
    <source>
        <strain evidence="1">NEAU-YB345</strain>
    </source>
</reference>
<dbReference type="InterPro" id="IPR045729">
    <property type="entry name" value="DUF6083"/>
</dbReference>
<evidence type="ECO:0000313" key="2">
    <source>
        <dbReference type="Proteomes" id="UP000657385"/>
    </source>
</evidence>
<evidence type="ECO:0000313" key="1">
    <source>
        <dbReference type="EMBL" id="MBF9066836.1"/>
    </source>
</evidence>
<dbReference type="AlphaFoldDB" id="A0A931AY27"/>
<dbReference type="Pfam" id="PF19561">
    <property type="entry name" value="DUF6083"/>
    <property type="match status" value="1"/>
</dbReference>
<organism evidence="1 2">
    <name type="scientific">Streptacidiphilus fuscans</name>
    <dbReference type="NCBI Taxonomy" id="2789292"/>
    <lineage>
        <taxon>Bacteria</taxon>
        <taxon>Bacillati</taxon>
        <taxon>Actinomycetota</taxon>
        <taxon>Actinomycetes</taxon>
        <taxon>Kitasatosporales</taxon>
        <taxon>Streptomycetaceae</taxon>
        <taxon>Streptacidiphilus</taxon>
    </lineage>
</organism>
<accession>A0A931AY27</accession>